<keyword evidence="12" id="KW-1185">Reference proteome</keyword>
<comment type="pathway">
    <text evidence="2 9">Amino-acid biosynthesis; L-histidine biosynthesis; L-histidine from 5-phospho-alpha-D-ribose 1-diphosphate: step 7/9.</text>
</comment>
<dbReference type="Gene3D" id="3.40.640.10">
    <property type="entry name" value="Type I PLP-dependent aspartate aminotransferase-like (Major domain)"/>
    <property type="match status" value="1"/>
</dbReference>
<evidence type="ECO:0000256" key="3">
    <source>
        <dbReference type="ARBA" id="ARBA00007970"/>
    </source>
</evidence>
<dbReference type="InterPro" id="IPR001917">
    <property type="entry name" value="Aminotrans_II_pyridoxalP_BS"/>
</dbReference>
<keyword evidence="9" id="KW-0028">Amino-acid biosynthesis</keyword>
<sequence length="367" mass="40259">MSHDFLSLANQGVQGLKPYEPGKPIEELERELGIKDIVKLASNENPLGPSQQVKAAIAAAVADLSRYPDASGFTLKQALSEKLSVTPEQLVLGNGSNEVLELIFRAFVQSEHEVIYSQYAFIVYALLTQSCGAVHRTIPAKNYGHDLDAMLAAINDKTKLICVANPNNPTGNYINPSELKKFVEQVPTHVLIVLDEAYFEYLQADEQPPSCDWIGQHPNLIVSRTFSKAYGLAGLRVGYCACHPDIADLLNRVREPFNNNSLALVAAEAALADEAYLNESVTLNTQELGRVCQWLDTKNIQYIPTKGNFVTVDMKGDAMPHYQALLTQGVIVRPIGGYGMPNHLRISIGTKAENDRFMAAFETLGLA</sequence>
<dbReference type="RefSeq" id="WP_095499006.1">
    <property type="nucleotide sequence ID" value="NZ_BSPO01000002.1"/>
</dbReference>
<dbReference type="AlphaFoldDB" id="A0AA37TVK0"/>
<keyword evidence="9" id="KW-0368">Histidine biosynthesis</keyword>
<evidence type="ECO:0000256" key="7">
    <source>
        <dbReference type="ARBA" id="ARBA00022898"/>
    </source>
</evidence>
<dbReference type="EC" id="2.6.1.9" evidence="9"/>
<dbReference type="PANTHER" id="PTHR43643">
    <property type="entry name" value="HISTIDINOL-PHOSPHATE AMINOTRANSFERASE 2"/>
    <property type="match status" value="1"/>
</dbReference>
<comment type="caution">
    <text evidence="11">The sequence shown here is derived from an EMBL/GenBank/DDBJ whole genome shotgun (WGS) entry which is preliminary data.</text>
</comment>
<evidence type="ECO:0000313" key="11">
    <source>
        <dbReference type="EMBL" id="GLS82646.1"/>
    </source>
</evidence>
<evidence type="ECO:0000256" key="5">
    <source>
        <dbReference type="ARBA" id="ARBA00022576"/>
    </source>
</evidence>
<evidence type="ECO:0000256" key="6">
    <source>
        <dbReference type="ARBA" id="ARBA00022679"/>
    </source>
</evidence>
<dbReference type="Proteomes" id="UP001157439">
    <property type="component" value="Unassembled WGS sequence"/>
</dbReference>
<dbReference type="InterPro" id="IPR015421">
    <property type="entry name" value="PyrdxlP-dep_Trfase_major"/>
</dbReference>
<keyword evidence="7 9" id="KW-0663">Pyridoxal phosphate</keyword>
<comment type="subunit">
    <text evidence="4 9">Homodimer.</text>
</comment>
<dbReference type="InterPro" id="IPR015424">
    <property type="entry name" value="PyrdxlP-dep_Trfase"/>
</dbReference>
<dbReference type="InterPro" id="IPR004839">
    <property type="entry name" value="Aminotransferase_I/II_large"/>
</dbReference>
<evidence type="ECO:0000256" key="1">
    <source>
        <dbReference type="ARBA" id="ARBA00001933"/>
    </source>
</evidence>
<dbReference type="InterPro" id="IPR050106">
    <property type="entry name" value="HistidinolP_aminotransfase"/>
</dbReference>
<evidence type="ECO:0000256" key="2">
    <source>
        <dbReference type="ARBA" id="ARBA00005011"/>
    </source>
</evidence>
<keyword evidence="5 9" id="KW-0032">Aminotransferase</keyword>
<protein>
    <recommendedName>
        <fullName evidence="9">Histidinol-phosphate aminotransferase</fullName>
        <ecNumber evidence="9">2.6.1.9</ecNumber>
    </recommendedName>
    <alternativeName>
        <fullName evidence="9">Imidazole acetol-phosphate transaminase</fullName>
    </alternativeName>
</protein>
<evidence type="ECO:0000256" key="9">
    <source>
        <dbReference type="HAMAP-Rule" id="MF_01023"/>
    </source>
</evidence>
<dbReference type="PANTHER" id="PTHR43643:SF3">
    <property type="entry name" value="HISTIDINOL-PHOSPHATE AMINOTRANSFERASE"/>
    <property type="match status" value="1"/>
</dbReference>
<dbReference type="GO" id="GO:0004400">
    <property type="term" value="F:histidinol-phosphate transaminase activity"/>
    <property type="evidence" value="ECO:0007669"/>
    <property type="project" value="UniProtKB-UniRule"/>
</dbReference>
<gene>
    <name evidence="11" type="primary">hisC2</name>
    <name evidence="9" type="synonym">hisC</name>
    <name evidence="11" type="ORF">GCM10007894_06230</name>
</gene>
<evidence type="ECO:0000256" key="8">
    <source>
        <dbReference type="ARBA" id="ARBA00047481"/>
    </source>
</evidence>
<comment type="cofactor">
    <cofactor evidence="1 9">
        <name>pyridoxal 5'-phosphate</name>
        <dbReference type="ChEBI" id="CHEBI:597326"/>
    </cofactor>
</comment>
<name>A0AA37TVK0_9GAMM</name>
<evidence type="ECO:0000256" key="4">
    <source>
        <dbReference type="ARBA" id="ARBA00011738"/>
    </source>
</evidence>
<dbReference type="CDD" id="cd00609">
    <property type="entry name" value="AAT_like"/>
    <property type="match status" value="1"/>
</dbReference>
<dbReference type="HAMAP" id="MF_01023">
    <property type="entry name" value="HisC_aminotrans_2"/>
    <property type="match status" value="1"/>
</dbReference>
<evidence type="ECO:0000313" key="12">
    <source>
        <dbReference type="Proteomes" id="UP001157439"/>
    </source>
</evidence>
<proteinExistence type="inferred from homology"/>
<dbReference type="Gene3D" id="3.90.1150.10">
    <property type="entry name" value="Aspartate Aminotransferase, domain 1"/>
    <property type="match status" value="1"/>
</dbReference>
<dbReference type="InterPro" id="IPR015422">
    <property type="entry name" value="PyrdxlP-dep_Trfase_small"/>
</dbReference>
<dbReference type="GO" id="GO:0000105">
    <property type="term" value="P:L-histidine biosynthetic process"/>
    <property type="evidence" value="ECO:0007669"/>
    <property type="project" value="UniProtKB-UniRule"/>
</dbReference>
<keyword evidence="6 9" id="KW-0808">Transferase</keyword>
<accession>A0AA37TVK0</accession>
<dbReference type="SUPFAM" id="SSF53383">
    <property type="entry name" value="PLP-dependent transferases"/>
    <property type="match status" value="1"/>
</dbReference>
<dbReference type="NCBIfam" id="TIGR01141">
    <property type="entry name" value="hisC"/>
    <property type="match status" value="1"/>
</dbReference>
<dbReference type="InterPro" id="IPR005861">
    <property type="entry name" value="HisP_aminotrans"/>
</dbReference>
<dbReference type="EMBL" id="BSPO01000002">
    <property type="protein sequence ID" value="GLS82646.1"/>
    <property type="molecule type" value="Genomic_DNA"/>
</dbReference>
<dbReference type="Pfam" id="PF00155">
    <property type="entry name" value="Aminotran_1_2"/>
    <property type="match status" value="1"/>
</dbReference>
<reference evidence="11 12" key="1">
    <citation type="journal article" date="2014" name="Int. J. Syst. Evol. Microbiol.">
        <title>Complete genome sequence of Corynebacterium casei LMG S-19264T (=DSM 44701T), isolated from a smear-ripened cheese.</title>
        <authorList>
            <consortium name="US DOE Joint Genome Institute (JGI-PGF)"/>
            <person name="Walter F."/>
            <person name="Albersmeier A."/>
            <person name="Kalinowski J."/>
            <person name="Ruckert C."/>
        </authorList>
    </citation>
    <scope>NUCLEOTIDE SEQUENCE [LARGE SCALE GENOMIC DNA]</scope>
    <source>
        <strain evidence="11 12">NBRC 112785</strain>
    </source>
</reference>
<feature type="modified residue" description="N6-(pyridoxal phosphate)lysine" evidence="9">
    <location>
        <position position="228"/>
    </location>
</feature>
<comment type="catalytic activity">
    <reaction evidence="8 9">
        <text>L-histidinol phosphate + 2-oxoglutarate = 3-(imidazol-4-yl)-2-oxopropyl phosphate + L-glutamate</text>
        <dbReference type="Rhea" id="RHEA:23744"/>
        <dbReference type="ChEBI" id="CHEBI:16810"/>
        <dbReference type="ChEBI" id="CHEBI:29985"/>
        <dbReference type="ChEBI" id="CHEBI:57766"/>
        <dbReference type="ChEBI" id="CHEBI:57980"/>
        <dbReference type="EC" id="2.6.1.9"/>
    </reaction>
</comment>
<evidence type="ECO:0000259" key="10">
    <source>
        <dbReference type="Pfam" id="PF00155"/>
    </source>
</evidence>
<comment type="similarity">
    <text evidence="3 9">Belongs to the class-II pyridoxal-phosphate-dependent aminotransferase family. Histidinol-phosphate aminotransferase subfamily.</text>
</comment>
<dbReference type="GO" id="GO:0030170">
    <property type="term" value="F:pyridoxal phosphate binding"/>
    <property type="evidence" value="ECO:0007669"/>
    <property type="project" value="InterPro"/>
</dbReference>
<dbReference type="PROSITE" id="PS00599">
    <property type="entry name" value="AA_TRANSFER_CLASS_2"/>
    <property type="match status" value="1"/>
</dbReference>
<feature type="domain" description="Aminotransferase class I/classII large" evidence="10">
    <location>
        <begin position="35"/>
        <end position="360"/>
    </location>
</feature>
<organism evidence="11 12">
    <name type="scientific">Paraferrimonas haliotis</name>
    <dbReference type="NCBI Taxonomy" id="2013866"/>
    <lineage>
        <taxon>Bacteria</taxon>
        <taxon>Pseudomonadati</taxon>
        <taxon>Pseudomonadota</taxon>
        <taxon>Gammaproteobacteria</taxon>
        <taxon>Alteromonadales</taxon>
        <taxon>Ferrimonadaceae</taxon>
        <taxon>Paraferrimonas</taxon>
    </lineage>
</organism>